<dbReference type="Pfam" id="PF00787">
    <property type="entry name" value="PX"/>
    <property type="match status" value="1"/>
</dbReference>
<evidence type="ECO:0000259" key="4">
    <source>
        <dbReference type="PROSITE" id="PS50826"/>
    </source>
</evidence>
<comment type="caution">
    <text evidence="5">The sequence shown here is derived from an EMBL/GenBank/DDBJ whole genome shotgun (WGS) entry which is preliminary data.</text>
</comment>
<dbReference type="AlphaFoldDB" id="A0A2J7Q8G2"/>
<dbReference type="InterPro" id="IPR001683">
    <property type="entry name" value="PX_dom"/>
</dbReference>
<dbReference type="CDD" id="cd07277">
    <property type="entry name" value="PX_RUN"/>
    <property type="match status" value="1"/>
</dbReference>
<dbReference type="InterPro" id="IPR037213">
    <property type="entry name" value="Run_dom_sf"/>
</dbReference>
<proteinExistence type="predicted"/>
<dbReference type="SMART" id="SM00312">
    <property type="entry name" value="PX"/>
    <property type="match status" value="1"/>
</dbReference>
<evidence type="ECO:0000313" key="5">
    <source>
        <dbReference type="EMBL" id="PNF24877.1"/>
    </source>
</evidence>
<keyword evidence="6" id="KW-1185">Reference proteome</keyword>
<evidence type="ECO:0000259" key="3">
    <source>
        <dbReference type="PROSITE" id="PS50195"/>
    </source>
</evidence>
<dbReference type="Gene3D" id="3.30.1520.10">
    <property type="entry name" value="Phox-like domain"/>
    <property type="match status" value="1"/>
</dbReference>
<name>A0A2J7Q8G2_9NEOP</name>
<organism evidence="5 6">
    <name type="scientific">Cryptotermes secundus</name>
    <dbReference type="NCBI Taxonomy" id="105785"/>
    <lineage>
        <taxon>Eukaryota</taxon>
        <taxon>Metazoa</taxon>
        <taxon>Ecdysozoa</taxon>
        <taxon>Arthropoda</taxon>
        <taxon>Hexapoda</taxon>
        <taxon>Insecta</taxon>
        <taxon>Pterygota</taxon>
        <taxon>Neoptera</taxon>
        <taxon>Polyneoptera</taxon>
        <taxon>Dictyoptera</taxon>
        <taxon>Blattodea</taxon>
        <taxon>Blattoidea</taxon>
        <taxon>Termitoidae</taxon>
        <taxon>Kalotermitidae</taxon>
        <taxon>Cryptotermitinae</taxon>
        <taxon>Cryptotermes</taxon>
    </lineage>
</organism>
<feature type="domain" description="RUN" evidence="4">
    <location>
        <begin position="49"/>
        <end position="201"/>
    </location>
</feature>
<feature type="region of interest" description="Disordered" evidence="2">
    <location>
        <begin position="314"/>
        <end position="384"/>
    </location>
</feature>
<feature type="coiled-coil region" evidence="1">
    <location>
        <begin position="494"/>
        <end position="553"/>
    </location>
</feature>
<dbReference type="Pfam" id="PF02759">
    <property type="entry name" value="RUN"/>
    <property type="match status" value="1"/>
</dbReference>
<dbReference type="EMBL" id="NEVH01016952">
    <property type="protein sequence ID" value="PNF24877.1"/>
    <property type="molecule type" value="Genomic_DNA"/>
</dbReference>
<dbReference type="CDD" id="cd17689">
    <property type="entry name" value="RUN_SNX29"/>
    <property type="match status" value="1"/>
</dbReference>
<dbReference type="InterPro" id="IPR047329">
    <property type="entry name" value="RUN_SNX29"/>
</dbReference>
<dbReference type="Proteomes" id="UP000235965">
    <property type="component" value="Unassembled WGS sequence"/>
</dbReference>
<dbReference type="SUPFAM" id="SSF140741">
    <property type="entry name" value="RUN domain-like"/>
    <property type="match status" value="1"/>
</dbReference>
<dbReference type="SUPFAM" id="SSF64268">
    <property type="entry name" value="PX domain"/>
    <property type="match status" value="1"/>
</dbReference>
<protein>
    <recommendedName>
        <fullName evidence="7">Sorting nexin-29</fullName>
    </recommendedName>
</protein>
<dbReference type="PANTHER" id="PTHR47194">
    <property type="entry name" value="SORTING NEXIN-29-RELATED"/>
    <property type="match status" value="1"/>
</dbReference>
<dbReference type="InterPro" id="IPR037916">
    <property type="entry name" value="SNX29_PX"/>
</dbReference>
<evidence type="ECO:0008006" key="7">
    <source>
        <dbReference type="Google" id="ProtNLM"/>
    </source>
</evidence>
<evidence type="ECO:0000256" key="1">
    <source>
        <dbReference type="SAM" id="Coils"/>
    </source>
</evidence>
<dbReference type="FunCoup" id="A0A2J7Q8G2">
    <property type="interactions" value="123"/>
</dbReference>
<accession>A0A2J7Q8G2</accession>
<feature type="compositionally biased region" description="Polar residues" evidence="2">
    <location>
        <begin position="314"/>
        <end position="323"/>
    </location>
</feature>
<dbReference type="GO" id="GO:0035091">
    <property type="term" value="F:phosphatidylinositol binding"/>
    <property type="evidence" value="ECO:0007669"/>
    <property type="project" value="InterPro"/>
</dbReference>
<reference evidence="5 6" key="1">
    <citation type="submission" date="2017-12" db="EMBL/GenBank/DDBJ databases">
        <title>Hemimetabolous genomes reveal molecular basis of termite eusociality.</title>
        <authorList>
            <person name="Harrison M.C."/>
            <person name="Jongepier E."/>
            <person name="Robertson H.M."/>
            <person name="Arning N."/>
            <person name="Bitard-Feildel T."/>
            <person name="Chao H."/>
            <person name="Childers C.P."/>
            <person name="Dinh H."/>
            <person name="Doddapaneni H."/>
            <person name="Dugan S."/>
            <person name="Gowin J."/>
            <person name="Greiner C."/>
            <person name="Han Y."/>
            <person name="Hu H."/>
            <person name="Hughes D.S.T."/>
            <person name="Huylmans A.-K."/>
            <person name="Kemena C."/>
            <person name="Kremer L.P.M."/>
            <person name="Lee S.L."/>
            <person name="Lopez-Ezquerra A."/>
            <person name="Mallet L."/>
            <person name="Monroy-Kuhn J.M."/>
            <person name="Moser A."/>
            <person name="Murali S.C."/>
            <person name="Muzny D.M."/>
            <person name="Otani S."/>
            <person name="Piulachs M.-D."/>
            <person name="Poelchau M."/>
            <person name="Qu J."/>
            <person name="Schaub F."/>
            <person name="Wada-Katsumata A."/>
            <person name="Worley K.C."/>
            <person name="Xie Q."/>
            <person name="Ylla G."/>
            <person name="Poulsen M."/>
            <person name="Gibbs R.A."/>
            <person name="Schal C."/>
            <person name="Richards S."/>
            <person name="Belles X."/>
            <person name="Korb J."/>
            <person name="Bornberg-Bauer E."/>
        </authorList>
    </citation>
    <scope>NUCLEOTIDE SEQUENCE [LARGE SCALE GENOMIC DNA]</scope>
    <source>
        <tissue evidence="5">Whole body</tissue>
    </source>
</reference>
<dbReference type="InterPro" id="IPR004012">
    <property type="entry name" value="Run_dom"/>
</dbReference>
<evidence type="ECO:0000256" key="2">
    <source>
        <dbReference type="SAM" id="MobiDB-lite"/>
    </source>
</evidence>
<gene>
    <name evidence="5" type="ORF">B7P43_G10149</name>
</gene>
<dbReference type="PANTHER" id="PTHR47194:SF3">
    <property type="entry name" value="SORTING NEXIN 29"/>
    <property type="match status" value="1"/>
</dbReference>
<keyword evidence="1" id="KW-0175">Coiled coil</keyword>
<dbReference type="OrthoDB" id="93876at2759"/>
<evidence type="ECO:0000313" key="6">
    <source>
        <dbReference type="Proteomes" id="UP000235965"/>
    </source>
</evidence>
<dbReference type="InterPro" id="IPR036871">
    <property type="entry name" value="PX_dom_sf"/>
</dbReference>
<dbReference type="Gene3D" id="1.20.58.900">
    <property type="match status" value="1"/>
</dbReference>
<dbReference type="PROSITE" id="PS50195">
    <property type="entry name" value="PX"/>
    <property type="match status" value="1"/>
</dbReference>
<dbReference type="SMART" id="SM00593">
    <property type="entry name" value="RUN"/>
    <property type="match status" value="1"/>
</dbReference>
<dbReference type="STRING" id="105785.A0A2J7Q8G2"/>
<feature type="compositionally biased region" description="Low complexity" evidence="2">
    <location>
        <begin position="357"/>
        <end position="369"/>
    </location>
</feature>
<sequence>MTFTMMSAVVPGAPPDSARAEERQRLLTELLEAVKQCQIRFGGRAELATESHPRVAILCSRIEAALCHGLRSRPLLPKNNSAFRQVTEIVSSSLHLGRGATQEHQVLWHYVREHLTRHEYERYLVLKQVWTDIGRGRAWLRSSLNEHSLERYLHCMLGSTAHLSIFFEDWAFLLDQERSSMLPTMAAGLGSILFAISIDNPDLNLSSSTQCNAEPLVPSLTLSDPVIAASDPDTSCKQKSDHRRRKRVPAHIISFDEDDLAEQHLRSQVVSHSAPPTCLNSPASGMANVPISAETVGAYVSKFTNNSTEADVTASEEQAQNVSLPHCEPCDNSTGDSESPHPMLDSERPRQLQLTHSPQQSVSQSQRSSTPGPSDGTGRKKDAQGSGIVNMVNVIHPVQTLTPVNNVSVGELIPVSIADEAHSEEDSLSVPSYSEDTDCAAAALVATQKLLQTNCVDFSHKEFSTTGTCRNAADPFIHVSSEVREAVLSLLARKEELQVETHSFKRLLVQAQEESTELKAELAETNRQHHDKVERLESRIQALLRENELLKHQLRKYVGAVQMLKRDGTQAHEALASLEASQPKARDIAYPDYHHEAREYEKKLIQVAEMHGELMEFNDRLHRLLQQKDAALRRLREELVDLRGPLPDDVATSDDDLSVTSDYDTSSLCAAARALVNIWIPSAFLTGGSSDVHHVYQVYIRIRDDEWNIYRRYAQFYSLHKELKKHDAIVSTFDFPPKKTLGNKDARFVEERRRRLQHYLRCVMNHLVQTNIDLATAPDKELLIGLVPFFGDVCNSVDDRSRRKRPNSRNLFSRLARSGAENNQTLEHSPHYTGL</sequence>
<dbReference type="InParanoid" id="A0A2J7Q8G2"/>
<dbReference type="PROSITE" id="PS50826">
    <property type="entry name" value="RUN"/>
    <property type="match status" value="1"/>
</dbReference>
<feature type="domain" description="PX" evidence="3">
    <location>
        <begin position="674"/>
        <end position="793"/>
    </location>
</feature>